<accession>A0AAD1WN67</accession>
<organism evidence="1 2">
    <name type="scientific">Pelobates cultripes</name>
    <name type="common">Western spadefoot toad</name>
    <dbReference type="NCBI Taxonomy" id="61616"/>
    <lineage>
        <taxon>Eukaryota</taxon>
        <taxon>Metazoa</taxon>
        <taxon>Chordata</taxon>
        <taxon>Craniata</taxon>
        <taxon>Vertebrata</taxon>
        <taxon>Euteleostomi</taxon>
        <taxon>Amphibia</taxon>
        <taxon>Batrachia</taxon>
        <taxon>Anura</taxon>
        <taxon>Pelobatoidea</taxon>
        <taxon>Pelobatidae</taxon>
        <taxon>Pelobates</taxon>
    </lineage>
</organism>
<proteinExistence type="predicted"/>
<dbReference type="AlphaFoldDB" id="A0AAD1WN67"/>
<evidence type="ECO:0000313" key="2">
    <source>
        <dbReference type="Proteomes" id="UP001295444"/>
    </source>
</evidence>
<protein>
    <submittedName>
        <fullName evidence="1">Uncharacterized protein</fullName>
    </submittedName>
</protein>
<evidence type="ECO:0000313" key="1">
    <source>
        <dbReference type="EMBL" id="CAH2315424.1"/>
    </source>
</evidence>
<reference evidence="1" key="1">
    <citation type="submission" date="2022-03" db="EMBL/GenBank/DDBJ databases">
        <authorList>
            <person name="Alioto T."/>
            <person name="Alioto T."/>
            <person name="Gomez Garrido J."/>
        </authorList>
    </citation>
    <scope>NUCLEOTIDE SEQUENCE</scope>
</reference>
<keyword evidence="2" id="KW-1185">Reference proteome</keyword>
<dbReference type="Proteomes" id="UP001295444">
    <property type="component" value="Chromosome 09"/>
</dbReference>
<dbReference type="EMBL" id="OW240920">
    <property type="protein sequence ID" value="CAH2315424.1"/>
    <property type="molecule type" value="Genomic_DNA"/>
</dbReference>
<gene>
    <name evidence="1" type="ORF">PECUL_23A006601</name>
</gene>
<sequence>VFKRQRMEGAFLNDSVPLFIGEDGQYVDVQSVIDAAVSQGIYFQYYEASNEDCEFFTFVGGKKKRKCSPYTSRTKRTSTKK</sequence>
<feature type="non-terminal residue" evidence="1">
    <location>
        <position position="1"/>
    </location>
</feature>
<name>A0AAD1WN67_PELCU</name>
<feature type="non-terminal residue" evidence="1">
    <location>
        <position position="81"/>
    </location>
</feature>